<dbReference type="NCBIfam" id="TIGR03691">
    <property type="entry name" value="20S_bact_alpha"/>
    <property type="match status" value="1"/>
</dbReference>
<dbReference type="Proteomes" id="UP000028864">
    <property type="component" value="Unassembled WGS sequence"/>
</dbReference>
<evidence type="ECO:0000256" key="1">
    <source>
        <dbReference type="ARBA" id="ARBA00022490"/>
    </source>
</evidence>
<organism evidence="6 7">
    <name type="scientific">Mycolicibacterium neoaurum</name>
    <name type="common">Mycobacterium neoaurum</name>
    <dbReference type="NCBI Taxonomy" id="1795"/>
    <lineage>
        <taxon>Bacteria</taxon>
        <taxon>Bacillati</taxon>
        <taxon>Actinomycetota</taxon>
        <taxon>Actinomycetes</taxon>
        <taxon>Mycobacteriales</taxon>
        <taxon>Mycobacteriaceae</taxon>
        <taxon>Mycolicibacterium</taxon>
    </lineage>
</organism>
<dbReference type="HAMAP" id="MF_00289_B">
    <property type="entry name" value="Proteasome_A_B"/>
    <property type="match status" value="1"/>
</dbReference>
<dbReference type="InterPro" id="IPR023332">
    <property type="entry name" value="Proteasome_alpha-type"/>
</dbReference>
<dbReference type="GO" id="GO:0004298">
    <property type="term" value="F:threonine-type endopeptidase activity"/>
    <property type="evidence" value="ECO:0007669"/>
    <property type="project" value="InterPro"/>
</dbReference>
<protein>
    <recommendedName>
        <fullName evidence="3">Proteasome subunit alpha</fullName>
    </recommendedName>
    <alternativeName>
        <fullName evidence="3">20S proteasome alpha subunit</fullName>
    </alternativeName>
    <alternativeName>
        <fullName evidence="3">Proteasome core protein PrcA</fullName>
    </alternativeName>
</protein>
<dbReference type="GO" id="GO:0019773">
    <property type="term" value="C:proteasome core complex, alpha-subunit complex"/>
    <property type="evidence" value="ECO:0007669"/>
    <property type="project" value="UniProtKB-UniRule"/>
</dbReference>
<dbReference type="PROSITE" id="PS51475">
    <property type="entry name" value="PROTEASOME_ALPHA_2"/>
    <property type="match status" value="1"/>
</dbReference>
<dbReference type="InterPro" id="IPR029055">
    <property type="entry name" value="Ntn_hydrolases_N"/>
</dbReference>
<reference evidence="6" key="2">
    <citation type="submission" date="2015-09" db="EMBL/GenBank/DDBJ databases">
        <title>Draft genome sequence of Mycobacterium neoaurum DSM 44074.</title>
        <authorList>
            <person name="Croce O."/>
            <person name="Robert C."/>
            <person name="Raoult D."/>
            <person name="Drancourt M."/>
        </authorList>
    </citation>
    <scope>NUCLEOTIDE SEQUENCE</scope>
    <source>
        <strain evidence="6">DSM 44074</strain>
    </source>
</reference>
<dbReference type="SUPFAM" id="SSF56235">
    <property type="entry name" value="N-terminal nucleophile aminohydrolases (Ntn hydrolases)"/>
    <property type="match status" value="1"/>
</dbReference>
<feature type="compositionally biased region" description="Basic and acidic residues" evidence="5">
    <location>
        <begin position="236"/>
        <end position="270"/>
    </location>
</feature>
<keyword evidence="1 3" id="KW-0963">Cytoplasm</keyword>
<gene>
    <name evidence="3" type="primary">prcA</name>
    <name evidence="6" type="ORF">BN1047_02213</name>
</gene>
<dbReference type="FunFam" id="3.60.20.10:FF:000023">
    <property type="entry name" value="Proteasome subunit alpha"/>
    <property type="match status" value="1"/>
</dbReference>
<evidence type="ECO:0000256" key="3">
    <source>
        <dbReference type="HAMAP-Rule" id="MF_00289"/>
    </source>
</evidence>
<dbReference type="InterPro" id="IPR001353">
    <property type="entry name" value="Proteasome_sua/b"/>
</dbReference>
<keyword evidence="2 3" id="KW-0647">Proteasome</keyword>
<dbReference type="CDD" id="cd01901">
    <property type="entry name" value="Ntn_hydrolase"/>
    <property type="match status" value="1"/>
</dbReference>
<dbReference type="EMBL" id="LK021338">
    <property type="protein sequence ID" value="CDQ44335.1"/>
    <property type="molecule type" value="Genomic_DNA"/>
</dbReference>
<dbReference type="GO" id="GO:0019941">
    <property type="term" value="P:modification-dependent protein catabolic process"/>
    <property type="evidence" value="ECO:0007669"/>
    <property type="project" value="UniProtKB-UniRule"/>
</dbReference>
<dbReference type="AlphaFoldDB" id="A0AAV2WJK6"/>
<evidence type="ECO:0000313" key="7">
    <source>
        <dbReference type="Proteomes" id="UP000028864"/>
    </source>
</evidence>
<dbReference type="GO" id="GO:0010498">
    <property type="term" value="P:proteasomal protein catabolic process"/>
    <property type="evidence" value="ECO:0007669"/>
    <property type="project" value="UniProtKB-UniRule"/>
</dbReference>
<proteinExistence type="inferred from homology"/>
<sequence>MSFPYFISPEQAMRERSELARKGISRGRSVVVLTYDSGVLFVAENPSRSLQKVSELYDRVGFAAVGRFNEFDKLRVAGIQFADTRGYAYDRRDVTGRQLANVYAQALGTIFTEQAKPFEVELCVAEVAHHGETKAPELYRITYDGSIADEPHFVVMGGTTEPIATALGESYTENASLADAVTIAVNALRAGGNGSEPRVLEPSTMEVAILDANRPRRAFRRITGAALEALVPGTGERGDGETSTGERGDGETSTGERSDGKISTGERTDGDPEQPLG</sequence>
<reference evidence="6" key="1">
    <citation type="submission" date="2014-05" db="EMBL/GenBank/DDBJ databases">
        <authorList>
            <person name="Urmite Genomes"/>
        </authorList>
    </citation>
    <scope>NUCLEOTIDE SEQUENCE</scope>
    <source>
        <strain evidence="6">DSM 44074</strain>
    </source>
</reference>
<accession>A0AAV2WJK6</accession>
<feature type="region of interest" description="Disordered" evidence="5">
    <location>
        <begin position="230"/>
        <end position="277"/>
    </location>
</feature>
<dbReference type="RefSeq" id="WP_081843447.1">
    <property type="nucleotide sequence ID" value="NZ_FMZG01000004.1"/>
</dbReference>
<evidence type="ECO:0000313" key="6">
    <source>
        <dbReference type="EMBL" id="CDQ44335.1"/>
    </source>
</evidence>
<comment type="activity regulation">
    <text evidence="3">The formation of the proteasomal ATPase ARC-20S proteasome complex, likely via the docking of the C-termini of ARC into the intersubunit pockets in the alpha-rings, may trigger opening of the gate for substrate entry. Interconversion between the open-gate and close-gate conformations leads to a dynamic regulation of the 20S proteasome proteolysis activity.</text>
</comment>
<dbReference type="Pfam" id="PF00227">
    <property type="entry name" value="Proteasome"/>
    <property type="match status" value="1"/>
</dbReference>
<evidence type="ECO:0000256" key="4">
    <source>
        <dbReference type="PROSITE-ProRule" id="PRU00808"/>
    </source>
</evidence>
<evidence type="ECO:0000256" key="2">
    <source>
        <dbReference type="ARBA" id="ARBA00022942"/>
    </source>
</evidence>
<dbReference type="InterPro" id="IPR022296">
    <property type="entry name" value="Proteasome_asu_bac"/>
</dbReference>
<name>A0AAV2WJK6_MYCNE</name>
<comment type="function">
    <text evidence="3">Component of the proteasome core, a large protease complex with broad specificity involved in protein degradation.</text>
</comment>
<comment type="similarity">
    <text evidence="3 4">Belongs to the peptidase T1A family.</text>
</comment>
<dbReference type="GO" id="GO:0005737">
    <property type="term" value="C:cytoplasm"/>
    <property type="evidence" value="ECO:0007669"/>
    <property type="project" value="UniProtKB-SubCell"/>
</dbReference>
<evidence type="ECO:0000256" key="5">
    <source>
        <dbReference type="SAM" id="MobiDB-lite"/>
    </source>
</evidence>
<dbReference type="Gene3D" id="3.60.20.10">
    <property type="entry name" value="Glutamine Phosphoribosylpyrophosphate, subunit 1, domain 1"/>
    <property type="match status" value="1"/>
</dbReference>
<comment type="pathway">
    <text evidence="3">Protein degradation; proteasomal Pup-dependent pathway.</text>
</comment>
<comment type="subunit">
    <text evidence="3">The 20S proteasome core is composed of 14 alpha and 14 beta subunits that assemble into four stacked heptameric rings, resulting in a barrel-shaped structure. The two inner rings, each composed of seven catalytic beta subunits, are sandwiched by two outer rings, each composed of seven alpha subunits. The catalytic chamber with the active sites is on the inside of the barrel. Has a gated structure, the ends of the cylinder being occluded by the N-termini of the alpha-subunits. Is capped by the proteasome-associated ATPase, ARC.</text>
</comment>
<comment type="subcellular location">
    <subcellularLocation>
        <location evidence="3">Cytoplasm</location>
    </subcellularLocation>
</comment>